<evidence type="ECO:0000259" key="2">
    <source>
        <dbReference type="Pfam" id="PF14843"/>
    </source>
</evidence>
<dbReference type="SUPFAM" id="SSF57184">
    <property type="entry name" value="Growth factor receptor domain"/>
    <property type="match status" value="1"/>
</dbReference>
<protein>
    <submittedName>
        <fullName evidence="3">Receptor tyrosine-protein kinase erbB-4</fullName>
    </submittedName>
</protein>
<evidence type="ECO:0000256" key="1">
    <source>
        <dbReference type="ARBA" id="ARBA00023180"/>
    </source>
</evidence>
<dbReference type="Pfam" id="PF14843">
    <property type="entry name" value="GF_recep_IV"/>
    <property type="match status" value="1"/>
</dbReference>
<evidence type="ECO:0000313" key="3">
    <source>
        <dbReference type="EMBL" id="MEQ2288640.1"/>
    </source>
</evidence>
<proteinExistence type="predicted"/>
<feature type="non-terminal residue" evidence="3">
    <location>
        <position position="76"/>
    </location>
</feature>
<reference evidence="3 4" key="1">
    <citation type="submission" date="2021-06" db="EMBL/GenBank/DDBJ databases">
        <authorList>
            <person name="Palmer J.M."/>
        </authorList>
    </citation>
    <scope>NUCLEOTIDE SEQUENCE [LARGE SCALE GENOMIC DNA]</scope>
    <source>
        <strain evidence="3 4">AS_MEX2019</strain>
        <tissue evidence="3">Muscle</tissue>
    </source>
</reference>
<sequence>MCVECDAQCEWADDDSLTCQGPGPEHCTKCLHFKDGPNCVEKCPDGLQGANSFIFKYAEVNNECHPCHANCTQGYE</sequence>
<dbReference type="InterPro" id="IPR009030">
    <property type="entry name" value="Growth_fac_rcpt_cys_sf"/>
</dbReference>
<dbReference type="Gene3D" id="2.10.220.10">
    <property type="entry name" value="Hormone Receptor, Insulin-like Growth Factor Receptor 1, Chain A, domain 2"/>
    <property type="match status" value="2"/>
</dbReference>
<name>A0ABV0Y4D6_9TELE</name>
<dbReference type="InterPro" id="IPR006212">
    <property type="entry name" value="Furin_repeat"/>
</dbReference>
<keyword evidence="1" id="KW-0325">Glycoprotein</keyword>
<keyword evidence="4" id="KW-1185">Reference proteome</keyword>
<gene>
    <name evidence="3" type="primary">ERBB4_4</name>
    <name evidence="3" type="ORF">AMECASPLE_024763</name>
</gene>
<accession>A0ABV0Y4D6</accession>
<dbReference type="EMBL" id="JAHRIP010021195">
    <property type="protein sequence ID" value="MEQ2288640.1"/>
    <property type="molecule type" value="Genomic_DNA"/>
</dbReference>
<keyword evidence="3" id="KW-0808">Transferase</keyword>
<dbReference type="SMART" id="SM00261">
    <property type="entry name" value="FU"/>
    <property type="match status" value="1"/>
</dbReference>
<feature type="domain" description="Growth factor receptor" evidence="2">
    <location>
        <begin position="2"/>
        <end position="74"/>
    </location>
</feature>
<dbReference type="Proteomes" id="UP001469553">
    <property type="component" value="Unassembled WGS sequence"/>
</dbReference>
<keyword evidence="3" id="KW-0418">Kinase</keyword>
<evidence type="ECO:0000313" key="4">
    <source>
        <dbReference type="Proteomes" id="UP001469553"/>
    </source>
</evidence>
<keyword evidence="3" id="KW-0675">Receptor</keyword>
<dbReference type="GO" id="GO:0016301">
    <property type="term" value="F:kinase activity"/>
    <property type="evidence" value="ECO:0007669"/>
    <property type="project" value="UniProtKB-KW"/>
</dbReference>
<comment type="caution">
    <text evidence="3">The sequence shown here is derived from an EMBL/GenBank/DDBJ whole genome shotgun (WGS) entry which is preliminary data.</text>
</comment>
<dbReference type="InterPro" id="IPR032778">
    <property type="entry name" value="GF_recep_IV"/>
</dbReference>
<organism evidence="3 4">
    <name type="scientific">Ameca splendens</name>
    <dbReference type="NCBI Taxonomy" id="208324"/>
    <lineage>
        <taxon>Eukaryota</taxon>
        <taxon>Metazoa</taxon>
        <taxon>Chordata</taxon>
        <taxon>Craniata</taxon>
        <taxon>Vertebrata</taxon>
        <taxon>Euteleostomi</taxon>
        <taxon>Actinopterygii</taxon>
        <taxon>Neopterygii</taxon>
        <taxon>Teleostei</taxon>
        <taxon>Neoteleostei</taxon>
        <taxon>Acanthomorphata</taxon>
        <taxon>Ovalentaria</taxon>
        <taxon>Atherinomorphae</taxon>
        <taxon>Cyprinodontiformes</taxon>
        <taxon>Goodeidae</taxon>
        <taxon>Ameca</taxon>
    </lineage>
</organism>